<dbReference type="EMBL" id="JBBPBN010000069">
    <property type="protein sequence ID" value="KAK8985472.1"/>
    <property type="molecule type" value="Genomic_DNA"/>
</dbReference>
<evidence type="ECO:0000256" key="6">
    <source>
        <dbReference type="SAM" id="SignalP"/>
    </source>
</evidence>
<accession>A0ABR2PAY6</accession>
<dbReference type="PANTHER" id="PTHR33138">
    <property type="entry name" value="OS01G0690200 PROTEIN"/>
    <property type="match status" value="1"/>
</dbReference>
<organism evidence="8 9">
    <name type="scientific">Hibiscus sabdariffa</name>
    <name type="common">roselle</name>
    <dbReference type="NCBI Taxonomy" id="183260"/>
    <lineage>
        <taxon>Eukaryota</taxon>
        <taxon>Viridiplantae</taxon>
        <taxon>Streptophyta</taxon>
        <taxon>Embryophyta</taxon>
        <taxon>Tracheophyta</taxon>
        <taxon>Spermatophyta</taxon>
        <taxon>Magnoliopsida</taxon>
        <taxon>eudicotyledons</taxon>
        <taxon>Gunneridae</taxon>
        <taxon>Pentapetalae</taxon>
        <taxon>rosids</taxon>
        <taxon>malvids</taxon>
        <taxon>Malvales</taxon>
        <taxon>Malvaceae</taxon>
        <taxon>Malvoideae</taxon>
        <taxon>Hibiscus</taxon>
    </lineage>
</organism>
<comment type="subcellular location">
    <subcellularLocation>
        <location evidence="1">Membrane</location>
        <topology evidence="1">Single-pass membrane protein</topology>
    </subcellularLocation>
</comment>
<sequence>MPAFVLFLLAFPGACLATHRNEDCGSVFCGNLNISHPFRLKNQPRQCGDHRLVLECDGNNRTTLLVREGKFSVQQIFYEYHSMRVAFTSLDTDNCKPLPLITSIQFNSTPEGIDYHFYPPPTIYYYYFGADPLSTIYVVNCTKPIKSSLYIEASSCTTNSNTSSYFYFLDQNTPSSYFNQSCTVEAELPISVDNISGMSTPDIYEKLSEGFLISWHKYQYQNQSRYYHKNKLPFQYV</sequence>
<keyword evidence="9" id="KW-1185">Reference proteome</keyword>
<evidence type="ECO:0000259" key="7">
    <source>
        <dbReference type="Pfam" id="PF13947"/>
    </source>
</evidence>
<dbReference type="Pfam" id="PF13947">
    <property type="entry name" value="GUB_WAK_bind"/>
    <property type="match status" value="1"/>
</dbReference>
<feature type="domain" description="Wall-associated receptor kinase galacturonan-binding" evidence="7">
    <location>
        <begin position="24"/>
        <end position="86"/>
    </location>
</feature>
<proteinExistence type="predicted"/>
<evidence type="ECO:0000256" key="2">
    <source>
        <dbReference type="ARBA" id="ARBA00022692"/>
    </source>
</evidence>
<evidence type="ECO:0000256" key="4">
    <source>
        <dbReference type="ARBA" id="ARBA00022989"/>
    </source>
</evidence>
<reference evidence="8 9" key="1">
    <citation type="journal article" date="2024" name="G3 (Bethesda)">
        <title>Genome assembly of Hibiscus sabdariffa L. provides insights into metabolisms of medicinal natural products.</title>
        <authorList>
            <person name="Kim T."/>
        </authorList>
    </citation>
    <scope>NUCLEOTIDE SEQUENCE [LARGE SCALE GENOMIC DNA]</scope>
    <source>
        <strain evidence="8">TK-2024</strain>
        <tissue evidence="8">Old leaves</tissue>
    </source>
</reference>
<protein>
    <recommendedName>
        <fullName evidence="7">Wall-associated receptor kinase galacturonan-binding domain-containing protein</fullName>
    </recommendedName>
</protein>
<dbReference type="InterPro" id="IPR025287">
    <property type="entry name" value="WAK_GUB"/>
</dbReference>
<dbReference type="Proteomes" id="UP001396334">
    <property type="component" value="Unassembled WGS sequence"/>
</dbReference>
<evidence type="ECO:0000256" key="3">
    <source>
        <dbReference type="ARBA" id="ARBA00022729"/>
    </source>
</evidence>
<keyword evidence="4" id="KW-1133">Transmembrane helix</keyword>
<comment type="caution">
    <text evidence="8">The sequence shown here is derived from an EMBL/GenBank/DDBJ whole genome shotgun (WGS) entry which is preliminary data.</text>
</comment>
<keyword evidence="2" id="KW-0812">Transmembrane</keyword>
<keyword evidence="3 6" id="KW-0732">Signal</keyword>
<keyword evidence="5" id="KW-0472">Membrane</keyword>
<name>A0ABR2PAY6_9ROSI</name>
<gene>
    <name evidence="8" type="ORF">V6N11_068728</name>
</gene>
<dbReference type="PANTHER" id="PTHR33138:SF30">
    <property type="entry name" value="LEAF RUST 10 DISEASE-RESISTANCE LOCUS RECEPTOR-LIKE PROTEIN KINASE-LIKE 2.7"/>
    <property type="match status" value="1"/>
</dbReference>
<evidence type="ECO:0000256" key="1">
    <source>
        <dbReference type="ARBA" id="ARBA00004167"/>
    </source>
</evidence>
<evidence type="ECO:0000313" key="9">
    <source>
        <dbReference type="Proteomes" id="UP001396334"/>
    </source>
</evidence>
<feature type="signal peptide" evidence="6">
    <location>
        <begin position="1"/>
        <end position="17"/>
    </location>
</feature>
<evidence type="ECO:0000256" key="5">
    <source>
        <dbReference type="ARBA" id="ARBA00023136"/>
    </source>
</evidence>
<evidence type="ECO:0000313" key="8">
    <source>
        <dbReference type="EMBL" id="KAK8985472.1"/>
    </source>
</evidence>
<feature type="chain" id="PRO_5045084995" description="Wall-associated receptor kinase galacturonan-binding domain-containing protein" evidence="6">
    <location>
        <begin position="18"/>
        <end position="237"/>
    </location>
</feature>